<feature type="region of interest" description="Disordered" evidence="1">
    <location>
        <begin position="1"/>
        <end position="27"/>
    </location>
</feature>
<comment type="caution">
    <text evidence="3">The sequence shown here is derived from an EMBL/GenBank/DDBJ whole genome shotgun (WGS) entry which is preliminary data.</text>
</comment>
<protein>
    <recommendedName>
        <fullName evidence="5">DUF4352 domain-containing protein</fullName>
    </recommendedName>
</protein>
<dbReference type="AlphaFoldDB" id="A0A8J3W4Z4"/>
<evidence type="ECO:0000256" key="1">
    <source>
        <dbReference type="SAM" id="MobiDB-lite"/>
    </source>
</evidence>
<dbReference type="Proteomes" id="UP000616724">
    <property type="component" value="Unassembled WGS sequence"/>
</dbReference>
<evidence type="ECO:0000313" key="3">
    <source>
        <dbReference type="EMBL" id="GIH76025.1"/>
    </source>
</evidence>
<keyword evidence="4" id="KW-1185">Reference proteome</keyword>
<proteinExistence type="predicted"/>
<keyword evidence="2" id="KW-0812">Transmembrane</keyword>
<feature type="compositionally biased region" description="Low complexity" evidence="1">
    <location>
        <begin position="10"/>
        <end position="21"/>
    </location>
</feature>
<reference evidence="3 4" key="1">
    <citation type="submission" date="2021-01" db="EMBL/GenBank/DDBJ databases">
        <title>Whole genome shotgun sequence of Planobispora longispora NBRC 13918.</title>
        <authorList>
            <person name="Komaki H."/>
            <person name="Tamura T."/>
        </authorList>
    </citation>
    <scope>NUCLEOTIDE SEQUENCE [LARGE SCALE GENOMIC DNA]</scope>
    <source>
        <strain evidence="3 4">NBRC 13918</strain>
    </source>
</reference>
<name>A0A8J3W4Z4_9ACTN</name>
<evidence type="ECO:0008006" key="5">
    <source>
        <dbReference type="Google" id="ProtNLM"/>
    </source>
</evidence>
<keyword evidence="2" id="KW-1133">Transmembrane helix</keyword>
<organism evidence="3 4">
    <name type="scientific">Planobispora longispora</name>
    <dbReference type="NCBI Taxonomy" id="28887"/>
    <lineage>
        <taxon>Bacteria</taxon>
        <taxon>Bacillati</taxon>
        <taxon>Actinomycetota</taxon>
        <taxon>Actinomycetes</taxon>
        <taxon>Streptosporangiales</taxon>
        <taxon>Streptosporangiaceae</taxon>
        <taxon>Planobispora</taxon>
    </lineage>
</organism>
<dbReference type="RefSeq" id="WP_203890654.1">
    <property type="nucleotide sequence ID" value="NZ_BOOH01000019.1"/>
</dbReference>
<dbReference type="EMBL" id="BOOH01000019">
    <property type="protein sequence ID" value="GIH76025.1"/>
    <property type="molecule type" value="Genomic_DNA"/>
</dbReference>
<accession>A0A8J3W4Z4</accession>
<evidence type="ECO:0000313" key="4">
    <source>
        <dbReference type="Proteomes" id="UP000616724"/>
    </source>
</evidence>
<keyword evidence="2" id="KW-0472">Membrane</keyword>
<feature type="transmembrane region" description="Helical" evidence="2">
    <location>
        <begin position="32"/>
        <end position="53"/>
    </location>
</feature>
<sequence length="223" mass="23232">MSTVTPSTVTPGRPGTTAPRPATRPPGRLRRAGAVIAGIALAAAAVAVQAAALEQEDLVGNLTWTGRRGDEVVASRFSARVTGVHGAKSIQTTDAADKVEKATTPGIFVVVEVGATAHREPQRFGPPVLLAGDGKRYTATDKVKSSLTITEPYIQPGWWSESVAVFEVPVAALTGSRIVLGPKQGLIGETYLPEVEIDLGLDDAGTQSLISQAEDVYPLGGRK</sequence>
<evidence type="ECO:0000256" key="2">
    <source>
        <dbReference type="SAM" id="Phobius"/>
    </source>
</evidence>
<gene>
    <name evidence="3" type="ORF">Plo01_24540</name>
</gene>